<dbReference type="InterPro" id="IPR012962">
    <property type="entry name" value="Pept_M54_archaemetzincn"/>
</dbReference>
<dbReference type="PANTHER" id="PTHR15910">
    <property type="entry name" value="ARCHAEMETZINCIN"/>
    <property type="match status" value="1"/>
</dbReference>
<reference evidence="8 9" key="1">
    <citation type="submission" date="2022-10" db="EMBL/GenBank/DDBJ databases">
        <title>Luteolibacter flavescens strain MCCC 1K03193, whole genome shotgun sequencing project.</title>
        <authorList>
            <person name="Zhao G."/>
            <person name="Shen L."/>
        </authorList>
    </citation>
    <scope>NUCLEOTIDE SEQUENCE [LARGE SCALE GENOMIC DNA]</scope>
    <source>
        <strain evidence="8 9">MCCC 1K03193</strain>
    </source>
</reference>
<dbReference type="InterPro" id="IPR024079">
    <property type="entry name" value="MetalloPept_cat_dom_sf"/>
</dbReference>
<comment type="cofactor">
    <cofactor evidence="1">
        <name>Zn(2+)</name>
        <dbReference type="ChEBI" id="CHEBI:29105"/>
    </cofactor>
</comment>
<evidence type="ECO:0000256" key="7">
    <source>
        <dbReference type="SAM" id="SignalP"/>
    </source>
</evidence>
<protein>
    <submittedName>
        <fullName evidence="8">Archaemetzincin</fullName>
    </submittedName>
</protein>
<evidence type="ECO:0000256" key="5">
    <source>
        <dbReference type="ARBA" id="ARBA00022833"/>
    </source>
</evidence>
<evidence type="ECO:0000256" key="3">
    <source>
        <dbReference type="ARBA" id="ARBA00022723"/>
    </source>
</evidence>
<keyword evidence="4" id="KW-0378">Hydrolase</keyword>
<evidence type="ECO:0000256" key="6">
    <source>
        <dbReference type="ARBA" id="ARBA00023049"/>
    </source>
</evidence>
<gene>
    <name evidence="8" type="ORF">OKA04_14750</name>
</gene>
<keyword evidence="7" id="KW-0732">Signal</keyword>
<dbReference type="SUPFAM" id="SSF55486">
    <property type="entry name" value="Metalloproteases ('zincins'), catalytic domain"/>
    <property type="match status" value="1"/>
</dbReference>
<dbReference type="Gene3D" id="3.40.390.10">
    <property type="entry name" value="Collagenase (Catalytic Domain)"/>
    <property type="match status" value="1"/>
</dbReference>
<dbReference type="EMBL" id="JAPDDS010000008">
    <property type="protein sequence ID" value="MCW1885996.1"/>
    <property type="molecule type" value="Genomic_DNA"/>
</dbReference>
<keyword evidence="5" id="KW-0862">Zinc</keyword>
<evidence type="ECO:0000313" key="8">
    <source>
        <dbReference type="EMBL" id="MCW1885996.1"/>
    </source>
</evidence>
<dbReference type="Pfam" id="PF07998">
    <property type="entry name" value="Peptidase_M54"/>
    <property type="match status" value="1"/>
</dbReference>
<dbReference type="CDD" id="cd11375">
    <property type="entry name" value="Peptidase_M54"/>
    <property type="match status" value="1"/>
</dbReference>
<feature type="chain" id="PRO_5047018998" evidence="7">
    <location>
        <begin position="26"/>
        <end position="323"/>
    </location>
</feature>
<name>A0ABT3FRY1_9BACT</name>
<sequence length="323" mass="36549">MRWTFPHMRVVVWALPLLVAGVAMAQFRAFTKEQRQAATGPISGLKPDLRRAFSDVGQSEPKKEPSGLDWLGSHEEPGQTFEQYISSRPNLPGSVRRKLYVLPVGKFEKGIAPDLEKLKEYTAAYYHPMVVEMLPVVEDAEVPAKVRENVLTGKKQWLSTDILRWLPKKLPADAYAMIAVTMTDLYPDEAWNFVFGQASFKDRVGVFSFARYHPSWDDEASGEGTGKLVLGRAAKVLTHEMGHMFGIRHCIYYECNMNGANHLAEADAAPMHLCPMCLRKMYHAVRFDPAERYDTLSTFYGQNGFEAEEKWVDKEAAAIREAK</sequence>
<proteinExistence type="predicted"/>
<dbReference type="PANTHER" id="PTHR15910:SF1">
    <property type="entry name" value="ARCHAEMETZINCIN-2"/>
    <property type="match status" value="1"/>
</dbReference>
<keyword evidence="3" id="KW-0479">Metal-binding</keyword>
<organism evidence="8 9">
    <name type="scientific">Luteolibacter flavescens</name>
    <dbReference type="NCBI Taxonomy" id="1859460"/>
    <lineage>
        <taxon>Bacteria</taxon>
        <taxon>Pseudomonadati</taxon>
        <taxon>Verrucomicrobiota</taxon>
        <taxon>Verrucomicrobiia</taxon>
        <taxon>Verrucomicrobiales</taxon>
        <taxon>Verrucomicrobiaceae</taxon>
        <taxon>Luteolibacter</taxon>
    </lineage>
</organism>
<feature type="signal peptide" evidence="7">
    <location>
        <begin position="1"/>
        <end position="25"/>
    </location>
</feature>
<evidence type="ECO:0000256" key="2">
    <source>
        <dbReference type="ARBA" id="ARBA00022670"/>
    </source>
</evidence>
<accession>A0ABT3FRY1</accession>
<keyword evidence="2" id="KW-0645">Protease</keyword>
<dbReference type="Proteomes" id="UP001207930">
    <property type="component" value="Unassembled WGS sequence"/>
</dbReference>
<evidence type="ECO:0000313" key="9">
    <source>
        <dbReference type="Proteomes" id="UP001207930"/>
    </source>
</evidence>
<evidence type="ECO:0000256" key="1">
    <source>
        <dbReference type="ARBA" id="ARBA00001947"/>
    </source>
</evidence>
<evidence type="ECO:0000256" key="4">
    <source>
        <dbReference type="ARBA" id="ARBA00022801"/>
    </source>
</evidence>
<comment type="caution">
    <text evidence="8">The sequence shown here is derived from an EMBL/GenBank/DDBJ whole genome shotgun (WGS) entry which is preliminary data.</text>
</comment>
<keyword evidence="6" id="KW-0482">Metalloprotease</keyword>
<keyword evidence="9" id="KW-1185">Reference proteome</keyword>